<protein>
    <recommendedName>
        <fullName evidence="4">rhamnogalacturonan endolyase</fullName>
        <ecNumber evidence="4">4.2.2.23</ecNumber>
    </recommendedName>
</protein>
<evidence type="ECO:0000313" key="17">
    <source>
        <dbReference type="Proteomes" id="UP000077069"/>
    </source>
</evidence>
<keyword evidence="8" id="KW-0456">Lyase</keyword>
<dbReference type="GO" id="GO:0030246">
    <property type="term" value="F:carbohydrate binding"/>
    <property type="evidence" value="ECO:0007669"/>
    <property type="project" value="InterPro"/>
</dbReference>
<comment type="catalytic activity">
    <reaction evidence="1">
        <text>Endotype eliminative cleavage of L-alpha-rhamnopyranosyl-(1-&gt;4)-alpha-D-galactopyranosyluronic acid bonds of rhamnogalacturonan I domains in ramified hairy regions of pectin leaving L-rhamnopyranose at the reducing end and 4-deoxy-4,5-unsaturated D-galactopyranosyluronic acid at the non-reducing end.</text>
        <dbReference type="EC" id="4.2.2.23"/>
    </reaction>
</comment>
<dbReference type="InterPro" id="IPR029411">
    <property type="entry name" value="RG-lyase_III"/>
</dbReference>
<dbReference type="PANTHER" id="PTHR36574">
    <property type="entry name" value="RHAMNOGALACTURONATE LYASE-RELATED"/>
    <property type="match status" value="1"/>
</dbReference>
<dbReference type="Proteomes" id="UP000077069">
    <property type="component" value="Unassembled WGS sequence"/>
</dbReference>
<dbReference type="InParanoid" id="A0A177CIQ9"/>
<feature type="chain" id="PRO_5008058258" description="rhamnogalacturonan endolyase" evidence="12">
    <location>
        <begin position="19"/>
        <end position="544"/>
    </location>
</feature>
<evidence type="ECO:0000256" key="10">
    <source>
        <dbReference type="ARBA" id="ARBA00023316"/>
    </source>
</evidence>
<dbReference type="PANTHER" id="PTHR36574:SF1">
    <property type="entry name" value="RHAMNOGALACTURONATE LYASE-RELATED"/>
    <property type="match status" value="1"/>
</dbReference>
<evidence type="ECO:0000256" key="6">
    <source>
        <dbReference type="ARBA" id="ARBA00022729"/>
    </source>
</evidence>
<dbReference type="EC" id="4.2.2.23" evidence="4"/>
<dbReference type="GO" id="GO:0045490">
    <property type="term" value="P:pectin catabolic process"/>
    <property type="evidence" value="ECO:0007669"/>
    <property type="project" value="TreeGrafter"/>
</dbReference>
<keyword evidence="10" id="KW-0961">Cell wall biogenesis/degradation</keyword>
<reference evidence="16 17" key="1">
    <citation type="submission" date="2016-05" db="EMBL/GenBank/DDBJ databases">
        <title>Comparative analysis of secretome profiles of manganese(II)-oxidizing ascomycete fungi.</title>
        <authorList>
            <consortium name="DOE Joint Genome Institute"/>
            <person name="Zeiner C.A."/>
            <person name="Purvine S.O."/>
            <person name="Zink E.M."/>
            <person name="Wu S."/>
            <person name="Pasa-Tolic L."/>
            <person name="Chaput D.L."/>
            <person name="Haridas S."/>
            <person name="Grigoriev I.V."/>
            <person name="Santelli C.M."/>
            <person name="Hansel C.M."/>
        </authorList>
    </citation>
    <scope>NUCLEOTIDE SEQUENCE [LARGE SCALE GENOMIC DNA]</scope>
    <source>
        <strain evidence="16 17">AP3s5-JAC2a</strain>
    </source>
</reference>
<sequence length="544" mass="58842">MLLPTLLALLSILPAAFAAWGYSDDGGNFVIDTGASLVVKVSKSNGDMTSIVYNGIQYNGQSGKNSHVESGLGASTVSITQYSSPAVIKVSIIYGTLKHWLVFRQNMPNVYIFVNKKDDSVTVQRYIVRIPDGVFTRQSTDTDWIPDGASTIESGDVNADASGNTYSKHYTGLKYGRTIDYDYVGYTKSGAGIFMIRCNREKASGGPFFRSLQRRGGGGVDLYDIYWYSMGHTDPMRYGLHGYSTLAFTTGGAPASSLFAKNTDTTWVNNLGIDGWVPTSGRGSVAAVGIKNMKAGFQYVAGLSNTNAQYWSVSDSSSGYFKIKDVLPGTYTLTIYKGELEVVTQSVTVTAGNALALNSITPSDPQDTTAIWRIGDWDGTPKGFLNFEDTPMKPTYMHPSDSRLKSWDPSNFIVGTTSINGFPGYLWQDINNDHLIYFRLNAAQIASSATLRIGMTEGFIGGRPMISINSWTPSLTPAQNQGGTRSLTVGTYRGNNKMLTWTVPASAWLTNPSDWQILKLSVITGSTGSGFLSGGVSIDAIDLI</sequence>
<evidence type="ECO:0000259" key="15">
    <source>
        <dbReference type="Pfam" id="PF14686"/>
    </source>
</evidence>
<feature type="signal peptide" evidence="12">
    <location>
        <begin position="1"/>
        <end position="18"/>
    </location>
</feature>
<dbReference type="Pfam" id="PF14686">
    <property type="entry name" value="fn3_3"/>
    <property type="match status" value="1"/>
</dbReference>
<dbReference type="SUPFAM" id="SSF74650">
    <property type="entry name" value="Galactose mutarotase-like"/>
    <property type="match status" value="1"/>
</dbReference>
<dbReference type="GeneID" id="28767587"/>
<keyword evidence="5" id="KW-0964">Secreted</keyword>
<evidence type="ECO:0000256" key="3">
    <source>
        <dbReference type="ARBA" id="ARBA00010418"/>
    </source>
</evidence>
<accession>A0A177CIQ9</accession>
<organism evidence="16 17">
    <name type="scientific">Paraphaeosphaeria sporulosa</name>
    <dbReference type="NCBI Taxonomy" id="1460663"/>
    <lineage>
        <taxon>Eukaryota</taxon>
        <taxon>Fungi</taxon>
        <taxon>Dikarya</taxon>
        <taxon>Ascomycota</taxon>
        <taxon>Pezizomycotina</taxon>
        <taxon>Dothideomycetes</taxon>
        <taxon>Pleosporomycetidae</taxon>
        <taxon>Pleosporales</taxon>
        <taxon>Massarineae</taxon>
        <taxon>Didymosphaeriaceae</taxon>
        <taxon>Paraphaeosphaeria</taxon>
    </lineage>
</organism>
<dbReference type="Gene3D" id="2.60.120.260">
    <property type="entry name" value="Galactose-binding domain-like"/>
    <property type="match status" value="1"/>
</dbReference>
<proteinExistence type="inferred from homology"/>
<keyword evidence="17" id="KW-1185">Reference proteome</keyword>
<dbReference type="GO" id="GO:0005576">
    <property type="term" value="C:extracellular region"/>
    <property type="evidence" value="ECO:0007669"/>
    <property type="project" value="UniProtKB-SubCell"/>
</dbReference>
<feature type="domain" description="Rhamnogalacturonase B N-terminal" evidence="13">
    <location>
        <begin position="20"/>
        <end position="275"/>
    </location>
</feature>
<keyword evidence="6 12" id="KW-0732">Signal</keyword>
<dbReference type="InterPro" id="IPR011013">
    <property type="entry name" value="Gal_mutarotase_sf_dom"/>
</dbReference>
<dbReference type="EMBL" id="KV441551">
    <property type="protein sequence ID" value="OAG07404.1"/>
    <property type="molecule type" value="Genomic_DNA"/>
</dbReference>
<dbReference type="InterPro" id="IPR013784">
    <property type="entry name" value="Carb-bd-like_fold"/>
</dbReference>
<dbReference type="SUPFAM" id="SSF49452">
    <property type="entry name" value="Starch-binding domain-like"/>
    <property type="match status" value="1"/>
</dbReference>
<evidence type="ECO:0000256" key="5">
    <source>
        <dbReference type="ARBA" id="ARBA00022525"/>
    </source>
</evidence>
<evidence type="ECO:0000259" key="13">
    <source>
        <dbReference type="Pfam" id="PF09284"/>
    </source>
</evidence>
<evidence type="ECO:0000256" key="2">
    <source>
        <dbReference type="ARBA" id="ARBA00004613"/>
    </source>
</evidence>
<evidence type="ECO:0000256" key="8">
    <source>
        <dbReference type="ARBA" id="ARBA00023239"/>
    </source>
</evidence>
<dbReference type="CDD" id="cd10316">
    <property type="entry name" value="RGL4_M"/>
    <property type="match status" value="1"/>
</dbReference>
<dbReference type="InterPro" id="IPR029413">
    <property type="entry name" value="RG-lyase_II"/>
</dbReference>
<dbReference type="InterPro" id="IPR015364">
    <property type="entry name" value="RhgB_N"/>
</dbReference>
<comment type="similarity">
    <text evidence="3">Belongs to the polysaccharide lyase 4 family.</text>
</comment>
<dbReference type="GO" id="GO:0071555">
    <property type="term" value="P:cell wall organization"/>
    <property type="evidence" value="ECO:0007669"/>
    <property type="project" value="UniProtKB-KW"/>
</dbReference>
<dbReference type="CDD" id="cd10317">
    <property type="entry name" value="RGL4_C"/>
    <property type="match status" value="1"/>
</dbReference>
<dbReference type="RefSeq" id="XP_018037769.1">
    <property type="nucleotide sequence ID" value="XM_018184101.1"/>
</dbReference>
<dbReference type="OrthoDB" id="114708at2759"/>
<evidence type="ECO:0000256" key="12">
    <source>
        <dbReference type="SAM" id="SignalP"/>
    </source>
</evidence>
<keyword evidence="9" id="KW-0119">Carbohydrate metabolism</keyword>
<dbReference type="STRING" id="1460663.A0A177CIQ9"/>
<keyword evidence="7" id="KW-1015">Disulfide bond</keyword>
<evidence type="ECO:0000256" key="9">
    <source>
        <dbReference type="ARBA" id="ARBA00023277"/>
    </source>
</evidence>
<evidence type="ECO:0000256" key="1">
    <source>
        <dbReference type="ARBA" id="ARBA00001324"/>
    </source>
</evidence>
<name>A0A177CIQ9_9PLEO</name>
<dbReference type="Gene3D" id="2.70.98.10">
    <property type="match status" value="1"/>
</dbReference>
<evidence type="ECO:0000313" key="16">
    <source>
        <dbReference type="EMBL" id="OAG07404.1"/>
    </source>
</evidence>
<dbReference type="InterPro" id="IPR008979">
    <property type="entry name" value="Galactose-bd-like_sf"/>
</dbReference>
<dbReference type="InterPro" id="IPR014718">
    <property type="entry name" value="GH-type_carb-bd"/>
</dbReference>
<evidence type="ECO:0000259" key="14">
    <source>
        <dbReference type="Pfam" id="PF14683"/>
    </source>
</evidence>
<evidence type="ECO:0000256" key="7">
    <source>
        <dbReference type="ARBA" id="ARBA00023157"/>
    </source>
</evidence>
<dbReference type="AlphaFoldDB" id="A0A177CIQ9"/>
<dbReference type="SUPFAM" id="SSF49785">
    <property type="entry name" value="Galactose-binding domain-like"/>
    <property type="match status" value="1"/>
</dbReference>
<dbReference type="Gene3D" id="2.60.40.1120">
    <property type="entry name" value="Carboxypeptidase-like, regulatory domain"/>
    <property type="match status" value="1"/>
</dbReference>
<dbReference type="Pfam" id="PF14683">
    <property type="entry name" value="CBM-like"/>
    <property type="match status" value="1"/>
</dbReference>
<dbReference type="GO" id="GO:0102210">
    <property type="term" value="F:rhamnogalacturonan endolyase activity"/>
    <property type="evidence" value="ECO:0007669"/>
    <property type="project" value="UniProtKB-EC"/>
</dbReference>
<dbReference type="InterPro" id="IPR016590">
    <property type="entry name" value="Rhamnogalacturonase_B"/>
</dbReference>
<keyword evidence="11" id="KW-0624">Polysaccharide degradation</keyword>
<dbReference type="Pfam" id="PF09284">
    <property type="entry name" value="RhgB_N"/>
    <property type="match status" value="1"/>
</dbReference>
<gene>
    <name evidence="16" type="ORF">CC84DRAFT_1242940</name>
</gene>
<evidence type="ECO:0000256" key="4">
    <source>
        <dbReference type="ARBA" id="ARBA00012437"/>
    </source>
</evidence>
<feature type="domain" description="Rhamnogalacturonan lyase" evidence="14">
    <location>
        <begin position="371"/>
        <end position="543"/>
    </location>
</feature>
<evidence type="ECO:0000256" key="11">
    <source>
        <dbReference type="ARBA" id="ARBA00023326"/>
    </source>
</evidence>
<feature type="domain" description="Rhamnogalacturonan lyase" evidence="15">
    <location>
        <begin position="282"/>
        <end position="354"/>
    </location>
</feature>
<comment type="subcellular location">
    <subcellularLocation>
        <location evidence="2">Secreted</location>
    </subcellularLocation>
</comment>